<dbReference type="EMBL" id="JAUSRO010000016">
    <property type="protein sequence ID" value="MDP9902191.1"/>
    <property type="molecule type" value="Genomic_DNA"/>
</dbReference>
<dbReference type="Gene3D" id="3.90.550.10">
    <property type="entry name" value="Spore Coat Polysaccharide Biosynthesis Protein SpsA, Chain A"/>
    <property type="match status" value="1"/>
</dbReference>
<dbReference type="InterPro" id="IPR029044">
    <property type="entry name" value="Nucleotide-diphossugar_trans"/>
</dbReference>
<keyword evidence="4" id="KW-1185">Reference proteome</keyword>
<evidence type="ECO:0000259" key="2">
    <source>
        <dbReference type="Pfam" id="PF00535"/>
    </source>
</evidence>
<dbReference type="Pfam" id="PF00535">
    <property type="entry name" value="Glycos_transf_2"/>
    <property type="match status" value="1"/>
</dbReference>
<keyword evidence="1" id="KW-0812">Transmembrane</keyword>
<organism evidence="3 4">
    <name type="scientific">Variovorax ginsengisoli</name>
    <dbReference type="NCBI Taxonomy" id="363844"/>
    <lineage>
        <taxon>Bacteria</taxon>
        <taxon>Pseudomonadati</taxon>
        <taxon>Pseudomonadota</taxon>
        <taxon>Betaproteobacteria</taxon>
        <taxon>Burkholderiales</taxon>
        <taxon>Comamonadaceae</taxon>
        <taxon>Variovorax</taxon>
    </lineage>
</organism>
<dbReference type="SUPFAM" id="SSF53448">
    <property type="entry name" value="Nucleotide-diphospho-sugar transferases"/>
    <property type="match status" value="1"/>
</dbReference>
<keyword evidence="1" id="KW-0472">Membrane</keyword>
<evidence type="ECO:0000256" key="1">
    <source>
        <dbReference type="SAM" id="Phobius"/>
    </source>
</evidence>
<reference evidence="3 4" key="1">
    <citation type="submission" date="2023-07" db="EMBL/GenBank/DDBJ databases">
        <title>Sorghum-associated microbial communities from plants grown in Nebraska, USA.</title>
        <authorList>
            <person name="Schachtman D."/>
        </authorList>
    </citation>
    <scope>NUCLEOTIDE SEQUENCE [LARGE SCALE GENOMIC DNA]</scope>
    <source>
        <strain evidence="3 4">DS1607</strain>
    </source>
</reference>
<dbReference type="Proteomes" id="UP001226867">
    <property type="component" value="Unassembled WGS sequence"/>
</dbReference>
<dbReference type="CDD" id="cd00761">
    <property type="entry name" value="Glyco_tranf_GTA_type"/>
    <property type="match status" value="1"/>
</dbReference>
<gene>
    <name evidence="3" type="ORF">J2W36_004467</name>
</gene>
<name>A0ABT9SEL6_9BURK</name>
<keyword evidence="1" id="KW-1133">Transmembrane helix</keyword>
<comment type="caution">
    <text evidence="3">The sequence shown here is derived from an EMBL/GenBank/DDBJ whole genome shotgun (WGS) entry which is preliminary data.</text>
</comment>
<evidence type="ECO:0000313" key="4">
    <source>
        <dbReference type="Proteomes" id="UP001226867"/>
    </source>
</evidence>
<evidence type="ECO:0000313" key="3">
    <source>
        <dbReference type="EMBL" id="MDP9902191.1"/>
    </source>
</evidence>
<proteinExistence type="predicted"/>
<sequence length="322" mass="35752">MPLLTIAIPTYNRNAIVRENVEIILSQAKAWIRILILDNCSRTPVAETLEGLVDSTAVDVDIHRNPVNVGANANILKCIELCKTPYLWVIGDDDFLAPGVLDVAYEFIRNEDAIWVNFCSKDIHQPERLNSVVSGDLRSFLDSLSSINELVFISNNIYRTDCIQAGLQLGCLYQSTMAPHVVSMIDGVSRVDFSGKFHLRNEVVFRSISNNADEETSWPLYQAFIGINSLYQLPFRNGLRRDVLRLVRGARHGWLCNRHMFSGMTGLSSAVGKKNAFLTVTGLFASLLVVDGIGVVVSWPVIAVAILAGKRITAVFDSIRKK</sequence>
<dbReference type="InterPro" id="IPR001173">
    <property type="entry name" value="Glyco_trans_2-like"/>
</dbReference>
<feature type="domain" description="Glycosyltransferase 2-like" evidence="2">
    <location>
        <begin position="5"/>
        <end position="117"/>
    </location>
</feature>
<feature type="transmembrane region" description="Helical" evidence="1">
    <location>
        <begin position="283"/>
        <end position="308"/>
    </location>
</feature>
<protein>
    <submittedName>
        <fullName evidence="3">Glycosyltransferase involved in cell wall biosynthesis</fullName>
    </submittedName>
</protein>
<accession>A0ABT9SEL6</accession>